<evidence type="ECO:0000313" key="1">
    <source>
        <dbReference type="EMBL" id="AKF04968.1"/>
    </source>
</evidence>
<dbReference type="Proteomes" id="UP000034883">
    <property type="component" value="Chromosome"/>
</dbReference>
<dbReference type="AlphaFoldDB" id="A0A0F6W1B9"/>
<dbReference type="RefSeq" id="WP_053232255.1">
    <property type="nucleotide sequence ID" value="NZ_CP011125.1"/>
</dbReference>
<evidence type="ECO:0000313" key="2">
    <source>
        <dbReference type="Proteomes" id="UP000034883"/>
    </source>
</evidence>
<dbReference type="KEGG" id="samy:DB32_002117"/>
<dbReference type="STRING" id="927083.DB32_002117"/>
<reference evidence="1 2" key="1">
    <citation type="submission" date="2015-03" db="EMBL/GenBank/DDBJ databases">
        <title>Genome assembly of Sandaracinus amylolyticus DSM 53668.</title>
        <authorList>
            <person name="Sharma G."/>
            <person name="Subramanian S."/>
        </authorList>
    </citation>
    <scope>NUCLEOTIDE SEQUENCE [LARGE SCALE GENOMIC DNA]</scope>
    <source>
        <strain evidence="1 2">DSM 53668</strain>
    </source>
</reference>
<organism evidence="1 2">
    <name type="scientific">Sandaracinus amylolyticus</name>
    <dbReference type="NCBI Taxonomy" id="927083"/>
    <lineage>
        <taxon>Bacteria</taxon>
        <taxon>Pseudomonadati</taxon>
        <taxon>Myxococcota</taxon>
        <taxon>Polyangia</taxon>
        <taxon>Polyangiales</taxon>
        <taxon>Sandaracinaceae</taxon>
        <taxon>Sandaracinus</taxon>
    </lineage>
</organism>
<accession>A0A0F6W1B9</accession>
<protein>
    <recommendedName>
        <fullName evidence="3">YkgJ family cysteine cluster protein</fullName>
    </recommendedName>
</protein>
<keyword evidence="2" id="KW-1185">Reference proteome</keyword>
<sequence>MPVRARPLMVRPGARFACAGDGLCCTDAHLLGPVSPSEGRAIRAEHESAILREGGMVLLRTKRDGACSFLTRGGRCAIHTSPLKPRTCHRYPFLLTATLDGGRIGTDHRCPCRTMGARPLLRASDAEPALLGAGGRLSVDLRAPESISVSAGRSVSWATWRAREAALMTRLDAGERVESVLDTAPFPEVRDGSWPQIGFELADDDRPMRWARAHQWAGDAILALHGEPIRTSRPRPWCDAFDRAQRRTPELLSPDAMLADWIADAIWTLEWATRGSFALARAELATRVSMARWVAARLEAEGTRLDRAMAEAIAIVEMVGLSETWTAVLARVSIG</sequence>
<name>A0A0F6W1B9_9BACT</name>
<dbReference type="EMBL" id="CP011125">
    <property type="protein sequence ID" value="AKF04968.1"/>
    <property type="molecule type" value="Genomic_DNA"/>
</dbReference>
<dbReference type="OrthoDB" id="9810361at2"/>
<evidence type="ECO:0008006" key="3">
    <source>
        <dbReference type="Google" id="ProtNLM"/>
    </source>
</evidence>
<proteinExistence type="predicted"/>
<gene>
    <name evidence="1" type="ORF">DB32_002117</name>
</gene>